<dbReference type="Proteomes" id="UP001278766">
    <property type="component" value="Unassembled WGS sequence"/>
</dbReference>
<feature type="transmembrane region" description="Helical" evidence="6">
    <location>
        <begin position="688"/>
        <end position="716"/>
    </location>
</feature>
<dbReference type="PANTHER" id="PTHR47356">
    <property type="entry name" value="FAD-DEPENDENT MONOOXYGENASE ASQG-RELATED"/>
    <property type="match status" value="1"/>
</dbReference>
<feature type="transmembrane region" description="Helical" evidence="6">
    <location>
        <begin position="577"/>
        <end position="598"/>
    </location>
</feature>
<dbReference type="InterPro" id="IPR036188">
    <property type="entry name" value="FAD/NAD-bd_sf"/>
</dbReference>
<dbReference type="GeneID" id="87842250"/>
<dbReference type="GO" id="GO:0004497">
    <property type="term" value="F:monooxygenase activity"/>
    <property type="evidence" value="ECO:0007669"/>
    <property type="project" value="InterPro"/>
</dbReference>
<protein>
    <recommendedName>
        <fullName evidence="7">FAD-binding domain-containing protein</fullName>
    </recommendedName>
</protein>
<sequence>MANSEGSGRFRVVIVGAGVAGLTLANALEQANVDYVLLERRSEVAPQIGASIGMFPNGARILDQLGVWGAVEKGAVRRDTAWLGVSGRTCYASCTRTSRIPAKFSSTKVSPTLSTMTTASPPFARMEPPFRTRTKLWQFAEADHPKLVKEDKDCMISEYNCLFGIVNNLDCPRFPEGDVHTTYNERRCALSISVEGGKAYYFAQERLPRTHRLGDIPRYTDADAKDFVERHRDFILLPGNGGFTLQDLWEKTVTARLVAVEEAKFKLWHWGRITCVGDSIHKATPNLGVGGNSAIESAAALANGIKLLADKWNATDRRPTRQDIEAMLTTYQKGRELRAGAVVDASGFLARTQNMDGLTSYFVKFLLPHLSEFVPELMGNAIIGATKIDYLPLPMVSLTGAKPFNPSQGDGHRESKFKRMVYALPLLALFFVAGWVMNATPALDWATGLLDSGVIRLASGDVPILRSFYQFPAFDDFVAVYNTFFFPTVYDADPVARRQLISFLTDGTILLTIWIFESARRANIMTPLQFPTIYIALGQLVGIGLAAPLYTFIHYVLSPIENFSALDQRLTRTRTTYAALPAVLLTYLLPFVLTLTWPDLPTRQALLYAWQLYPAWLSLAVWGIGRLLFKDEMETDKVYRTQRDLGVMRWYLGVLGVLAAGVWWWSWWGVGLAEVFVPVGLPRSMGDFYGFAGQLLRWDEMFGLGSLLVWLAYLFWDLRAAGMLREGWLRVVGMGLVSVLVVGPGATIGMGWLFREHILATRRHKDALTPESVGRLHGVFVMAGQDHDTLVHFAVGPFSMSYTIPASKFRLLYWTPRFLFPDHNGPVECPELHGHVWRMFLSWLCTHCDLHSPQFWRCLACFKIDLPGSCHGCKTHNRRARTLPPQAKKVEKFHVERGGLPIFEELPPQPALPTEPVPLEILEPLCHARRLDLQFQLYYFAVKQNLIELQRLVLFKVWYTFMQLQPHPGTNAAMLESILVPISRLPPGDVLRTLVTSYWACVREEMARTPRCRAGLAQRSPKRCVDWWAVFVHIEAARADSDLATPCV</sequence>
<evidence type="ECO:0000259" key="7">
    <source>
        <dbReference type="Pfam" id="PF01494"/>
    </source>
</evidence>
<keyword evidence="6" id="KW-1133">Transmembrane helix</keyword>
<gene>
    <name evidence="8" type="ORF">B0H64DRAFT_418187</name>
</gene>
<dbReference type="Pfam" id="PF01494">
    <property type="entry name" value="FAD_binding_3"/>
    <property type="match status" value="2"/>
</dbReference>
<keyword evidence="5" id="KW-0560">Oxidoreductase</keyword>
<evidence type="ECO:0000256" key="1">
    <source>
        <dbReference type="ARBA" id="ARBA00001974"/>
    </source>
</evidence>
<reference evidence="8" key="2">
    <citation type="submission" date="2023-06" db="EMBL/GenBank/DDBJ databases">
        <authorList>
            <consortium name="Lawrence Berkeley National Laboratory"/>
            <person name="Haridas S."/>
            <person name="Hensen N."/>
            <person name="Bonometti L."/>
            <person name="Westerberg I."/>
            <person name="Brannstrom I.O."/>
            <person name="Guillou S."/>
            <person name="Cros-Aarteil S."/>
            <person name="Calhoun S."/>
            <person name="Kuo A."/>
            <person name="Mondo S."/>
            <person name="Pangilinan J."/>
            <person name="Riley R."/>
            <person name="Labutti K."/>
            <person name="Andreopoulos B."/>
            <person name="Lipzen A."/>
            <person name="Chen C."/>
            <person name="Yanf M."/>
            <person name="Daum C."/>
            <person name="Ng V."/>
            <person name="Clum A."/>
            <person name="Steindorff A."/>
            <person name="Ohm R."/>
            <person name="Martin F."/>
            <person name="Silar P."/>
            <person name="Natvig D."/>
            <person name="Lalanne C."/>
            <person name="Gautier V."/>
            <person name="Ament-Velasquez S.L."/>
            <person name="Kruys A."/>
            <person name="Hutchinson M.I."/>
            <person name="Powell A.J."/>
            <person name="Barry K."/>
            <person name="Miller A.N."/>
            <person name="Grigoriev I.V."/>
            <person name="Debuchy R."/>
            <person name="Gladieux P."/>
            <person name="Thoren M.H."/>
            <person name="Johannesson H."/>
        </authorList>
    </citation>
    <scope>NUCLEOTIDE SEQUENCE</scope>
    <source>
        <strain evidence="8">CBS 168.71</strain>
    </source>
</reference>
<feature type="domain" description="FAD-binding" evidence="7">
    <location>
        <begin position="263"/>
        <end position="344"/>
    </location>
</feature>
<dbReference type="Gene3D" id="3.50.50.60">
    <property type="entry name" value="FAD/NAD(P)-binding domain"/>
    <property type="match status" value="2"/>
</dbReference>
<dbReference type="SUPFAM" id="SSF51905">
    <property type="entry name" value="FAD/NAD(P)-binding domain"/>
    <property type="match status" value="1"/>
</dbReference>
<name>A0AAE0HD89_9PEZI</name>
<evidence type="ECO:0000256" key="2">
    <source>
        <dbReference type="ARBA" id="ARBA00007992"/>
    </source>
</evidence>
<dbReference type="AlphaFoldDB" id="A0AAE0HD89"/>
<comment type="similarity">
    <text evidence="2">Belongs to the paxM FAD-dependent monooxygenase family.</text>
</comment>
<feature type="domain" description="FAD-binding" evidence="7">
    <location>
        <begin position="11"/>
        <end position="81"/>
    </location>
</feature>
<feature type="transmembrane region" description="Helical" evidence="6">
    <location>
        <begin position="536"/>
        <end position="557"/>
    </location>
</feature>
<proteinExistence type="inferred from homology"/>
<evidence type="ECO:0000256" key="6">
    <source>
        <dbReference type="SAM" id="Phobius"/>
    </source>
</evidence>
<dbReference type="GO" id="GO:0071949">
    <property type="term" value="F:FAD binding"/>
    <property type="evidence" value="ECO:0007669"/>
    <property type="project" value="InterPro"/>
</dbReference>
<keyword evidence="4" id="KW-0274">FAD</keyword>
<comment type="cofactor">
    <cofactor evidence="1">
        <name>FAD</name>
        <dbReference type="ChEBI" id="CHEBI:57692"/>
    </cofactor>
</comment>
<dbReference type="PANTHER" id="PTHR47356:SF2">
    <property type="entry name" value="FAD-BINDING DOMAIN-CONTAINING PROTEIN-RELATED"/>
    <property type="match status" value="1"/>
</dbReference>
<feature type="transmembrane region" description="Helical" evidence="6">
    <location>
        <begin position="610"/>
        <end position="629"/>
    </location>
</feature>
<reference evidence="8" key="1">
    <citation type="journal article" date="2023" name="Mol. Phylogenet. Evol.">
        <title>Genome-scale phylogeny and comparative genomics of the fungal order Sordariales.</title>
        <authorList>
            <person name="Hensen N."/>
            <person name="Bonometti L."/>
            <person name="Westerberg I."/>
            <person name="Brannstrom I.O."/>
            <person name="Guillou S."/>
            <person name="Cros-Aarteil S."/>
            <person name="Calhoun S."/>
            <person name="Haridas S."/>
            <person name="Kuo A."/>
            <person name="Mondo S."/>
            <person name="Pangilinan J."/>
            <person name="Riley R."/>
            <person name="LaButti K."/>
            <person name="Andreopoulos B."/>
            <person name="Lipzen A."/>
            <person name="Chen C."/>
            <person name="Yan M."/>
            <person name="Daum C."/>
            <person name="Ng V."/>
            <person name="Clum A."/>
            <person name="Steindorff A."/>
            <person name="Ohm R.A."/>
            <person name="Martin F."/>
            <person name="Silar P."/>
            <person name="Natvig D.O."/>
            <person name="Lalanne C."/>
            <person name="Gautier V."/>
            <person name="Ament-Velasquez S.L."/>
            <person name="Kruys A."/>
            <person name="Hutchinson M.I."/>
            <person name="Powell A.J."/>
            <person name="Barry K."/>
            <person name="Miller A.N."/>
            <person name="Grigoriev I.V."/>
            <person name="Debuchy R."/>
            <person name="Gladieux P."/>
            <person name="Hiltunen Thoren M."/>
            <person name="Johannesson H."/>
        </authorList>
    </citation>
    <scope>NUCLEOTIDE SEQUENCE</scope>
    <source>
        <strain evidence="8">CBS 168.71</strain>
    </source>
</reference>
<organism evidence="8 9">
    <name type="scientific">Chaetomium fimeti</name>
    <dbReference type="NCBI Taxonomy" id="1854472"/>
    <lineage>
        <taxon>Eukaryota</taxon>
        <taxon>Fungi</taxon>
        <taxon>Dikarya</taxon>
        <taxon>Ascomycota</taxon>
        <taxon>Pezizomycotina</taxon>
        <taxon>Sordariomycetes</taxon>
        <taxon>Sordariomycetidae</taxon>
        <taxon>Sordariales</taxon>
        <taxon>Chaetomiaceae</taxon>
        <taxon>Chaetomium</taxon>
    </lineage>
</organism>
<evidence type="ECO:0000256" key="5">
    <source>
        <dbReference type="ARBA" id="ARBA00023002"/>
    </source>
</evidence>
<dbReference type="EMBL" id="JAUEPN010000005">
    <property type="protein sequence ID" value="KAK3294210.1"/>
    <property type="molecule type" value="Genomic_DNA"/>
</dbReference>
<dbReference type="InterPro" id="IPR050562">
    <property type="entry name" value="FAD_mOase_fung"/>
</dbReference>
<evidence type="ECO:0000313" key="8">
    <source>
        <dbReference type="EMBL" id="KAK3294210.1"/>
    </source>
</evidence>
<keyword evidence="6" id="KW-0472">Membrane</keyword>
<feature type="transmembrane region" description="Helical" evidence="6">
    <location>
        <begin position="650"/>
        <end position="668"/>
    </location>
</feature>
<feature type="transmembrane region" description="Helical" evidence="6">
    <location>
        <begin position="728"/>
        <end position="754"/>
    </location>
</feature>
<accession>A0AAE0HD89</accession>
<dbReference type="PRINTS" id="PR00420">
    <property type="entry name" value="RNGMNOXGNASE"/>
</dbReference>
<keyword evidence="6" id="KW-0812">Transmembrane</keyword>
<keyword evidence="3" id="KW-0285">Flavoprotein</keyword>
<dbReference type="InterPro" id="IPR002938">
    <property type="entry name" value="FAD-bd"/>
</dbReference>
<feature type="transmembrane region" description="Helical" evidence="6">
    <location>
        <begin position="420"/>
        <end position="437"/>
    </location>
</feature>
<evidence type="ECO:0000256" key="4">
    <source>
        <dbReference type="ARBA" id="ARBA00022827"/>
    </source>
</evidence>
<dbReference type="RefSeq" id="XP_062657724.1">
    <property type="nucleotide sequence ID" value="XM_062805302.1"/>
</dbReference>
<evidence type="ECO:0000313" key="9">
    <source>
        <dbReference type="Proteomes" id="UP001278766"/>
    </source>
</evidence>
<comment type="caution">
    <text evidence="8">The sequence shown here is derived from an EMBL/GenBank/DDBJ whole genome shotgun (WGS) entry which is preliminary data.</text>
</comment>
<keyword evidence="9" id="KW-1185">Reference proteome</keyword>
<evidence type="ECO:0000256" key="3">
    <source>
        <dbReference type="ARBA" id="ARBA00022630"/>
    </source>
</evidence>